<organism evidence="1 2">
    <name type="scientific">Candidatus Roizmanbacteria bacterium RIFCSPHIGHO2_01_FULL_39_12c</name>
    <dbReference type="NCBI Taxonomy" id="1802031"/>
    <lineage>
        <taxon>Bacteria</taxon>
        <taxon>Candidatus Roizmaniibacteriota</taxon>
    </lineage>
</organism>
<sequence>MKDEKRVKEIIKTFKEEAKKKGKNLSWFKYAVKNKPGGWKFLSGKEEQWNLLEEISERVNQKHKEYKSGQIVDMISQLVNR</sequence>
<proteinExistence type="predicted"/>
<gene>
    <name evidence="1" type="ORF">A2774_02520</name>
</gene>
<comment type="caution">
    <text evidence="1">The sequence shown here is derived from an EMBL/GenBank/DDBJ whole genome shotgun (WGS) entry which is preliminary data.</text>
</comment>
<reference evidence="1 2" key="1">
    <citation type="journal article" date="2016" name="Nat. Commun.">
        <title>Thousands of microbial genomes shed light on interconnected biogeochemical processes in an aquifer system.</title>
        <authorList>
            <person name="Anantharaman K."/>
            <person name="Brown C.T."/>
            <person name="Hug L.A."/>
            <person name="Sharon I."/>
            <person name="Castelle C.J."/>
            <person name="Probst A.J."/>
            <person name="Thomas B.C."/>
            <person name="Singh A."/>
            <person name="Wilkins M.J."/>
            <person name="Karaoz U."/>
            <person name="Brodie E.L."/>
            <person name="Williams K.H."/>
            <person name="Hubbard S.S."/>
            <person name="Banfield J.F."/>
        </authorList>
    </citation>
    <scope>NUCLEOTIDE SEQUENCE [LARGE SCALE GENOMIC DNA]</scope>
</reference>
<protein>
    <submittedName>
        <fullName evidence="1">Uncharacterized protein</fullName>
    </submittedName>
</protein>
<evidence type="ECO:0000313" key="1">
    <source>
        <dbReference type="EMBL" id="OGK15275.1"/>
    </source>
</evidence>
<evidence type="ECO:0000313" key="2">
    <source>
        <dbReference type="Proteomes" id="UP000177208"/>
    </source>
</evidence>
<accession>A0A1F7G937</accession>
<dbReference type="AlphaFoldDB" id="A0A1F7G937"/>
<name>A0A1F7G937_9BACT</name>
<dbReference type="Proteomes" id="UP000177208">
    <property type="component" value="Unassembled WGS sequence"/>
</dbReference>
<dbReference type="EMBL" id="MFZG01000039">
    <property type="protein sequence ID" value="OGK15275.1"/>
    <property type="molecule type" value="Genomic_DNA"/>
</dbReference>